<feature type="signal peptide" evidence="1">
    <location>
        <begin position="1"/>
        <end position="20"/>
    </location>
</feature>
<feature type="domain" description="Thioredoxin" evidence="2">
    <location>
        <begin position="216"/>
        <end position="356"/>
    </location>
</feature>
<dbReference type="InterPro" id="IPR050553">
    <property type="entry name" value="Thioredoxin_ResA/DsbE_sf"/>
</dbReference>
<dbReference type="InterPro" id="IPR013766">
    <property type="entry name" value="Thioredoxin_domain"/>
</dbReference>
<reference evidence="3" key="1">
    <citation type="submission" date="2021-05" db="EMBL/GenBank/DDBJ databases">
        <title>Complete genome sequence of the cellulolytic planctomycete Telmatocola sphagniphila SP2T and characterization of the first cellulase from planctomycetes.</title>
        <authorList>
            <person name="Rakitin A.L."/>
            <person name="Beletsky A.V."/>
            <person name="Naumoff D.G."/>
            <person name="Kulichevskaya I.S."/>
            <person name="Mardanov A.V."/>
            <person name="Ravin N.V."/>
            <person name="Dedysh S.N."/>
        </authorList>
    </citation>
    <scope>NUCLEOTIDE SEQUENCE</scope>
    <source>
        <strain evidence="3">SP2T</strain>
    </source>
</reference>
<dbReference type="Gene3D" id="3.40.30.10">
    <property type="entry name" value="Glutaredoxin"/>
    <property type="match status" value="1"/>
</dbReference>
<evidence type="ECO:0000313" key="3">
    <source>
        <dbReference type="EMBL" id="QVL30355.1"/>
    </source>
</evidence>
<dbReference type="InterPro" id="IPR013740">
    <property type="entry name" value="Redoxin"/>
</dbReference>
<dbReference type="SUPFAM" id="SSF52833">
    <property type="entry name" value="Thioredoxin-like"/>
    <property type="match status" value="1"/>
</dbReference>
<feature type="chain" id="PRO_5034524370" evidence="1">
    <location>
        <begin position="21"/>
        <end position="357"/>
    </location>
</feature>
<dbReference type="InterPro" id="IPR036249">
    <property type="entry name" value="Thioredoxin-like_sf"/>
</dbReference>
<dbReference type="PANTHER" id="PTHR42852">
    <property type="entry name" value="THIOL:DISULFIDE INTERCHANGE PROTEIN DSBE"/>
    <property type="match status" value="1"/>
</dbReference>
<sequence>MRKLFGVTLAMLLIGLPLTAQDKKPEGEEKKPLTAKQLNKEVLDEIQKFQKENKSGDRAELLKVVDQGFERFLRAIEDNPKASDINDMVSFAARYVTSEKSMNKLGETVVLKTNILQGEKPFQVIMMLGGRNPKFLDKAMELNKSKEVTALVSFLKAQAAMSEFSESGKKEDKEKVLKLVAAVPADMALDIGSPRKYEIGKMAAKLPKKLEAIENLAVGKPMPEIISKDLDGKSVKLTDYKNKVVVLDIWATWCGPCRAMIPHEREMVEKLKDKPFNLISLSADGEVKTLKDFLEKEKMPWTHWHIGASGEVHDILNIEHYPTIFVVDHKGVIRYKEIRGEQLEEAVEKLLKEMETK</sequence>
<dbReference type="CDD" id="cd02966">
    <property type="entry name" value="TlpA_like_family"/>
    <property type="match status" value="1"/>
</dbReference>
<dbReference type="EMBL" id="CP074694">
    <property type="protein sequence ID" value="QVL30355.1"/>
    <property type="molecule type" value="Genomic_DNA"/>
</dbReference>
<dbReference type="RefSeq" id="WP_213494226.1">
    <property type="nucleotide sequence ID" value="NZ_CP074694.1"/>
</dbReference>
<keyword evidence="4" id="KW-1185">Reference proteome</keyword>
<evidence type="ECO:0000313" key="4">
    <source>
        <dbReference type="Proteomes" id="UP000676194"/>
    </source>
</evidence>
<dbReference type="PROSITE" id="PS51352">
    <property type="entry name" value="THIOREDOXIN_2"/>
    <property type="match status" value="1"/>
</dbReference>
<dbReference type="GO" id="GO:0016491">
    <property type="term" value="F:oxidoreductase activity"/>
    <property type="evidence" value="ECO:0007669"/>
    <property type="project" value="InterPro"/>
</dbReference>
<evidence type="ECO:0000259" key="2">
    <source>
        <dbReference type="PROSITE" id="PS51352"/>
    </source>
</evidence>
<keyword evidence="1" id="KW-0732">Signal</keyword>
<proteinExistence type="predicted"/>
<protein>
    <submittedName>
        <fullName evidence="3">TlpA family protein disulfide reductase</fullName>
    </submittedName>
</protein>
<gene>
    <name evidence="3" type="ORF">KIH39_16015</name>
</gene>
<dbReference type="KEGG" id="tsph:KIH39_16015"/>
<dbReference type="Pfam" id="PF08534">
    <property type="entry name" value="Redoxin"/>
    <property type="match status" value="1"/>
</dbReference>
<dbReference type="PANTHER" id="PTHR42852:SF13">
    <property type="entry name" value="PROTEIN DIPZ"/>
    <property type="match status" value="1"/>
</dbReference>
<name>A0A8E6ETP2_9BACT</name>
<organism evidence="3 4">
    <name type="scientific">Telmatocola sphagniphila</name>
    <dbReference type="NCBI Taxonomy" id="1123043"/>
    <lineage>
        <taxon>Bacteria</taxon>
        <taxon>Pseudomonadati</taxon>
        <taxon>Planctomycetota</taxon>
        <taxon>Planctomycetia</taxon>
        <taxon>Gemmatales</taxon>
        <taxon>Gemmataceae</taxon>
    </lineage>
</organism>
<accession>A0A8E6ETP2</accession>
<evidence type="ECO:0000256" key="1">
    <source>
        <dbReference type="SAM" id="SignalP"/>
    </source>
</evidence>
<dbReference type="Proteomes" id="UP000676194">
    <property type="component" value="Chromosome"/>
</dbReference>
<dbReference type="AlphaFoldDB" id="A0A8E6ETP2"/>